<proteinExistence type="predicted"/>
<organism evidence="3 4">
    <name type="scientific">Venturia nashicola</name>
    <dbReference type="NCBI Taxonomy" id="86259"/>
    <lineage>
        <taxon>Eukaryota</taxon>
        <taxon>Fungi</taxon>
        <taxon>Dikarya</taxon>
        <taxon>Ascomycota</taxon>
        <taxon>Pezizomycotina</taxon>
        <taxon>Dothideomycetes</taxon>
        <taxon>Pleosporomycetidae</taxon>
        <taxon>Venturiales</taxon>
        <taxon>Venturiaceae</taxon>
        <taxon>Venturia</taxon>
    </lineage>
</organism>
<gene>
    <name evidence="3" type="ORF">E6O75_ATG07282</name>
</gene>
<feature type="region of interest" description="Disordered" evidence="1">
    <location>
        <begin position="209"/>
        <end position="272"/>
    </location>
</feature>
<feature type="compositionally biased region" description="Polar residues" evidence="1">
    <location>
        <begin position="328"/>
        <end position="341"/>
    </location>
</feature>
<feature type="compositionally biased region" description="Basic residues" evidence="1">
    <location>
        <begin position="404"/>
        <end position="416"/>
    </location>
</feature>
<feature type="domain" description="SEC7" evidence="2">
    <location>
        <begin position="764"/>
        <end position="931"/>
    </location>
</feature>
<dbReference type="Gene3D" id="1.10.1000.11">
    <property type="entry name" value="Arf Nucleotide-binding Site Opener,domain 2"/>
    <property type="match status" value="1"/>
</dbReference>
<protein>
    <recommendedName>
        <fullName evidence="2">SEC7 domain-containing protein</fullName>
    </recommendedName>
</protein>
<dbReference type="STRING" id="86259.A0A4Z1NJR5"/>
<dbReference type="EMBL" id="SNSC02000024">
    <property type="protein sequence ID" value="TID14050.1"/>
    <property type="molecule type" value="Genomic_DNA"/>
</dbReference>
<sequence>MESPNLRPRERDSHDLSPAFPLARFSILDNLVLSLSDFPSVSPNANASQLYSNYDPNDIYTAADPFKPSPSNNTLLRRRRGHTQSSSMSDYDGGAHIDNISSNYTAFHSRSRQNSTYAKHKTVRNASVRSGHSGVRDCFPESSRHIQGGMGLNVQSSNSSSVDLGATNAMPITTFPSHINPSASFDHSYGERIPKSPTEEVPTDYLTFDAAPMPTIPGGPRRKDEPISPVGYPPRSPKKVAPSRRNSVKSTVAKSVRKSKSQAPVHDHDIRDQAKQFVHATTTMRNGSVAAPSPGVGALRKAYPSSSSNPPTVQKESRPGFFRRVFGSSKNNEKANQTQQEEAQRPPSPATVRQVPGTSLVTRPRTQPNQQPGTASRKNSLSSQPNPPTQADDSPPPPPPLPLRKAHSSFFRRRKKSMSENAIPPVPPLQTPAESSYHHAQFNVIAPPHQSPRNQSLRGAMAQYLNSDKSPNSIGPSPIDTFFDSREHQPDESDESLVLKATLSHPPSFDERVVGAGTPDSAGQGPNQEHLKREGDHDPSNVLDQHPEKLQSTTHARPSVNGEIEGGSFLINTSSNEAMGQPSPTERPPHKLLQRQYSAPGSSEAFGRTQSNKENISPHRRANAPERRTEAPLLSPISDRSHILTMHHEPTSRLFDADDDDEYDNEDTFVVRPPRIRDAGPPRSAGSNRVWLEPISSDEKLPHGAHLTLPLDSQRATVQSYPSAPALLSSPRNEAFVSATSLPTVQLGDMELRMSQDWSEMDAAKALLAHDIETTEGDMRRARQIFDGDESFVSKAGAAAWLGQTTPTSSRTRRAYMDLFDWNGVNMLAAFRELCGKLLVKAESQQLDRVIDAFSERWCNCNPNHGFKDRDIVHTITFSILMLNTDLHIADIDQRMTRSQFVKNTLPTIRSMAEAIEIDATETIRAQARNSKGKIPWDHSVSRPSSPAFPEPPTSDTAERTSSIDVKRASNRLSLRVPMSRMDSDQDGVSEGCNVLVKAPFEGTMKGWDFQVEIVLKEFYNSIRQQRLPLHGASVDRNQTQAPQTGLSVVTNALRRTPSVLSKAPSESVSYRGRSSEAGRFTASRFASKTRSRPKVYPSSTVGSSRTSLDDASVWSPAGSTWSKYTLGQTHTSMSVNSLGSHFAQGDYHQAIGFANALSQAIIREEGGSDEYNGRVVPLLEDETLELVGAPWAKEGMLKHKHHLETLEKKAKDRNWSECFAVIEKGWMKIFSFSTTSKSNRARAKSRAASGGGPVGGGNWMENAEQVNSFLLRQTIASALPPPGYSKSRPNVFALSLPTGAVHLFQVGTPDIVQEFVSTANYWSARLSKEPLFGSVSNVEYGWGEAVLNTAASQSRPVSRATIGHGSAPGTSSSNVPAMVSSGRHSVMSPASPERQGIGRRSEDQGPCGTTWKTRLPGDKAIISDWTPPVQSMMASQLMEVDQLRGLTAYVANVEEELKKHNELRPLMGLAVSCTIAFPDVIRPATNLVKKFSPRHPNAAKAMANWEKKSAYLLREIVKFRTYIDSLTSAQAAKEKFYKEREELIRKGDEAMQASNTLGPLADNDTTTTTTTLTY</sequence>
<dbReference type="OrthoDB" id="2157641at2759"/>
<feature type="region of interest" description="Disordered" evidence="1">
    <location>
        <begin position="466"/>
        <end position="568"/>
    </location>
</feature>
<dbReference type="PANTHER" id="PTHR10663">
    <property type="entry name" value="GUANYL-NUCLEOTIDE EXCHANGE FACTOR"/>
    <property type="match status" value="1"/>
</dbReference>
<feature type="compositionally biased region" description="Low complexity" evidence="1">
    <location>
        <begin position="1566"/>
        <end position="1575"/>
    </location>
</feature>
<dbReference type="GO" id="GO:0005085">
    <property type="term" value="F:guanyl-nucleotide exchange factor activity"/>
    <property type="evidence" value="ECO:0007669"/>
    <property type="project" value="InterPro"/>
</dbReference>
<dbReference type="InterPro" id="IPR023394">
    <property type="entry name" value="Sec7_C_sf"/>
</dbReference>
<feature type="compositionally biased region" description="Basic and acidic residues" evidence="1">
    <location>
        <begin position="529"/>
        <end position="549"/>
    </location>
</feature>
<dbReference type="GO" id="GO:0032012">
    <property type="term" value="P:regulation of ARF protein signal transduction"/>
    <property type="evidence" value="ECO:0007669"/>
    <property type="project" value="InterPro"/>
</dbReference>
<feature type="region of interest" description="Disordered" evidence="1">
    <location>
        <begin position="61"/>
        <end position="93"/>
    </location>
</feature>
<dbReference type="InterPro" id="IPR011993">
    <property type="entry name" value="PH-like_dom_sf"/>
</dbReference>
<feature type="compositionally biased region" description="Polar residues" evidence="1">
    <location>
        <begin position="244"/>
        <end position="253"/>
    </location>
</feature>
<reference evidence="3 4" key="1">
    <citation type="submission" date="2019-04" db="EMBL/GenBank/DDBJ databases">
        <title>High contiguity whole genome sequence and gene annotation resource for two Venturia nashicola isolates.</title>
        <authorList>
            <person name="Prokchorchik M."/>
            <person name="Won K."/>
            <person name="Lee Y."/>
            <person name="Choi E.D."/>
            <person name="Segonzac C."/>
            <person name="Sohn K.H."/>
        </authorList>
    </citation>
    <scope>NUCLEOTIDE SEQUENCE [LARGE SCALE GENOMIC DNA]</scope>
    <source>
        <strain evidence="3 4">PRI2</strain>
    </source>
</reference>
<comment type="caution">
    <text evidence="3">The sequence shown here is derived from an EMBL/GenBank/DDBJ whole genome shotgun (WGS) entry which is preliminary data.</text>
</comment>
<keyword evidence="4" id="KW-1185">Reference proteome</keyword>
<feature type="region of interest" description="Disordered" evidence="1">
    <location>
        <begin position="1354"/>
        <end position="1414"/>
    </location>
</feature>
<feature type="compositionally biased region" description="Polar residues" evidence="1">
    <location>
        <begin position="304"/>
        <end position="314"/>
    </location>
</feature>
<dbReference type="InterPro" id="IPR035999">
    <property type="entry name" value="Sec7_dom_sf"/>
</dbReference>
<feature type="region of interest" description="Disordered" evidence="1">
    <location>
        <begin position="111"/>
        <end position="136"/>
    </location>
</feature>
<feature type="compositionally biased region" description="Polar residues" evidence="1">
    <location>
        <begin position="356"/>
        <end position="384"/>
    </location>
</feature>
<dbReference type="PROSITE" id="PS50190">
    <property type="entry name" value="SEC7"/>
    <property type="match status" value="1"/>
</dbReference>
<feature type="region of interest" description="Disordered" evidence="1">
    <location>
        <begin position="595"/>
        <end position="629"/>
    </location>
</feature>
<feature type="region of interest" description="Disordered" evidence="1">
    <location>
        <begin position="1555"/>
        <end position="1575"/>
    </location>
</feature>
<dbReference type="Pfam" id="PF01369">
    <property type="entry name" value="Sec7"/>
    <property type="match status" value="1"/>
</dbReference>
<dbReference type="SMART" id="SM00222">
    <property type="entry name" value="Sec7"/>
    <property type="match status" value="1"/>
</dbReference>
<evidence type="ECO:0000259" key="2">
    <source>
        <dbReference type="PROSITE" id="PS50190"/>
    </source>
</evidence>
<name>A0A4Z1NJR5_9PEZI</name>
<dbReference type="SUPFAM" id="SSF48425">
    <property type="entry name" value="Sec7 domain"/>
    <property type="match status" value="1"/>
</dbReference>
<feature type="compositionally biased region" description="Polar residues" evidence="1">
    <location>
        <begin position="466"/>
        <end position="475"/>
    </location>
</feature>
<evidence type="ECO:0000313" key="4">
    <source>
        <dbReference type="Proteomes" id="UP000298493"/>
    </source>
</evidence>
<evidence type="ECO:0000313" key="3">
    <source>
        <dbReference type="EMBL" id="TID14050.1"/>
    </source>
</evidence>
<feature type="region of interest" description="Disordered" evidence="1">
    <location>
        <begin position="929"/>
        <end position="970"/>
    </location>
</feature>
<dbReference type="Gene3D" id="2.30.29.30">
    <property type="entry name" value="Pleckstrin-homology domain (PH domain)/Phosphotyrosine-binding domain (PTB)"/>
    <property type="match status" value="1"/>
</dbReference>
<dbReference type="Proteomes" id="UP000298493">
    <property type="component" value="Unassembled WGS sequence"/>
</dbReference>
<dbReference type="SUPFAM" id="SSF50729">
    <property type="entry name" value="PH domain-like"/>
    <property type="match status" value="1"/>
</dbReference>
<dbReference type="PANTHER" id="PTHR10663:SF373">
    <property type="entry name" value="PH AND SEC7 DOMAIN-CONTAINING PROTEIN C11E3.11C"/>
    <property type="match status" value="1"/>
</dbReference>
<dbReference type="InterPro" id="IPR041681">
    <property type="entry name" value="PH_9"/>
</dbReference>
<feature type="compositionally biased region" description="Polar residues" evidence="1">
    <location>
        <begin position="954"/>
        <end position="964"/>
    </location>
</feature>
<feature type="region of interest" description="Disordered" evidence="1">
    <location>
        <begin position="285"/>
        <end position="439"/>
    </location>
</feature>
<accession>A0A4Z1NJR5</accession>
<dbReference type="InterPro" id="IPR000904">
    <property type="entry name" value="Sec7_dom"/>
</dbReference>
<dbReference type="Pfam" id="PF15410">
    <property type="entry name" value="PH_9"/>
    <property type="match status" value="1"/>
</dbReference>
<evidence type="ECO:0000256" key="1">
    <source>
        <dbReference type="SAM" id="MobiDB-lite"/>
    </source>
</evidence>